<protein>
    <submittedName>
        <fullName evidence="1">Uncharacterized protein</fullName>
    </submittedName>
</protein>
<sequence length="109" mass="12058">MRSDTEGSSCHQEQWGGHLLVWKCIQVPPVLGCPAIDIQEKTTEVHVALIISSGKSSNLQAQVITRGFRNNLEQIVAERRASPTAQDDILAEHLGNGRTKFHLNDELDT</sequence>
<reference evidence="1 2" key="1">
    <citation type="journal article" date="2019" name="Plant Biotechnol. J.">
        <title>The red bayberry genome and genetic basis of sex determination.</title>
        <authorList>
            <person name="Jia H.M."/>
            <person name="Jia H.J."/>
            <person name="Cai Q.L."/>
            <person name="Wang Y."/>
            <person name="Zhao H.B."/>
            <person name="Yang W.F."/>
            <person name="Wang G.Y."/>
            <person name="Li Y.H."/>
            <person name="Zhan D.L."/>
            <person name="Shen Y.T."/>
            <person name="Niu Q.F."/>
            <person name="Chang L."/>
            <person name="Qiu J."/>
            <person name="Zhao L."/>
            <person name="Xie H.B."/>
            <person name="Fu W.Y."/>
            <person name="Jin J."/>
            <person name="Li X.W."/>
            <person name="Jiao Y."/>
            <person name="Zhou C.C."/>
            <person name="Tu T."/>
            <person name="Chai C.Y."/>
            <person name="Gao J.L."/>
            <person name="Fan L.J."/>
            <person name="van de Weg E."/>
            <person name="Wang J.Y."/>
            <person name="Gao Z.S."/>
        </authorList>
    </citation>
    <scope>NUCLEOTIDE SEQUENCE [LARGE SCALE GENOMIC DNA]</scope>
    <source>
        <tissue evidence="1">Leaves</tissue>
    </source>
</reference>
<name>A0A6A1V2D7_9ROSI</name>
<organism evidence="1 2">
    <name type="scientific">Morella rubra</name>
    <name type="common">Chinese bayberry</name>
    <dbReference type="NCBI Taxonomy" id="262757"/>
    <lineage>
        <taxon>Eukaryota</taxon>
        <taxon>Viridiplantae</taxon>
        <taxon>Streptophyta</taxon>
        <taxon>Embryophyta</taxon>
        <taxon>Tracheophyta</taxon>
        <taxon>Spermatophyta</taxon>
        <taxon>Magnoliopsida</taxon>
        <taxon>eudicotyledons</taxon>
        <taxon>Gunneridae</taxon>
        <taxon>Pentapetalae</taxon>
        <taxon>rosids</taxon>
        <taxon>fabids</taxon>
        <taxon>Fagales</taxon>
        <taxon>Myricaceae</taxon>
        <taxon>Morella</taxon>
    </lineage>
</organism>
<accession>A0A6A1V2D7</accession>
<proteinExistence type="predicted"/>
<gene>
    <name evidence="1" type="ORF">CJ030_MR7G013482</name>
</gene>
<comment type="caution">
    <text evidence="1">The sequence shown here is derived from an EMBL/GenBank/DDBJ whole genome shotgun (WGS) entry which is preliminary data.</text>
</comment>
<evidence type="ECO:0000313" key="2">
    <source>
        <dbReference type="Proteomes" id="UP000516437"/>
    </source>
</evidence>
<dbReference type="EMBL" id="RXIC02000025">
    <property type="protein sequence ID" value="KAB1206771.1"/>
    <property type="molecule type" value="Genomic_DNA"/>
</dbReference>
<dbReference type="Proteomes" id="UP000516437">
    <property type="component" value="Chromosome 7"/>
</dbReference>
<keyword evidence="2" id="KW-1185">Reference proteome</keyword>
<dbReference type="AlphaFoldDB" id="A0A6A1V2D7"/>
<evidence type="ECO:0000313" key="1">
    <source>
        <dbReference type="EMBL" id="KAB1206771.1"/>
    </source>
</evidence>